<dbReference type="Proteomes" id="UP000095283">
    <property type="component" value="Unplaced"/>
</dbReference>
<feature type="compositionally biased region" description="Basic and acidic residues" evidence="2">
    <location>
        <begin position="139"/>
        <end position="159"/>
    </location>
</feature>
<dbReference type="InterPro" id="IPR037863">
    <property type="entry name" value="RHOGAP6/36"/>
</dbReference>
<dbReference type="InterPro" id="IPR000198">
    <property type="entry name" value="RhoGAP_dom"/>
</dbReference>
<organism evidence="4 5">
    <name type="scientific">Heterorhabditis bacteriophora</name>
    <name type="common">Entomopathogenic nematode worm</name>
    <dbReference type="NCBI Taxonomy" id="37862"/>
    <lineage>
        <taxon>Eukaryota</taxon>
        <taxon>Metazoa</taxon>
        <taxon>Ecdysozoa</taxon>
        <taxon>Nematoda</taxon>
        <taxon>Chromadorea</taxon>
        <taxon>Rhabditida</taxon>
        <taxon>Rhabditina</taxon>
        <taxon>Rhabditomorpha</taxon>
        <taxon>Strongyloidea</taxon>
        <taxon>Heterorhabditidae</taxon>
        <taxon>Heterorhabditis</taxon>
    </lineage>
</organism>
<sequence>MPESWISQVDSERVGISRLLFSRQGSGRGPFGKLNGGCSSTVLFSEVSEVVLREPTSCDQLPRLTLRHPSVDGSAMPLPLDEDDSPSEFLTIRTNQRRWTENETVGSIIPFANSHEPSPTGGIHRMACSVCAVRQRYEGQGRLRDSRESSGFDDSHDNLEDMLPQAMTAPVSPSVPLSASSSQSDGHPSSTSSSTDSAWKSLDSTTWRSVDGAEVVLRGARLETLSEIERGALRLVAYQRLATLLPGVSLGKTKDALSTIRQKRQKLLKPSRTLVVGDVNRRASGSSTDEEKRVFGVSLVMCMQNERRLDLESRCRSLDDSAVCLTVPSSCRSPTNSTAKTVRSEPQMVTAMESKKWLYPSTQNLYPSSCSHPCSPSLFVGSAPSTCSMLVRDISSSIHHMTEPEKEAVTGRFIKKQRPSSASFSYSLDGGTDDIDPHALQVPRIVENCTQYLMAYGLNSVGLFRVAGNTKRCRQLRSALEKAGGGAAIGNDMVENTTAHDVATLLKEYFRDLPQSLLPREHYQAYIAAARLCGEERVETSRLLVSLLGPPILDTLYVLLKFLHEVSRHCNDHKSECGEEGNKMDARNLATIFAPSILRPDHEKLHATLAENEQQISIVATMISHVEDIFKIPKELQCKIYTKLREIEPDRLDRILNHLSRSEGYVNNFKSLIIKNINLTKYVYSRVDHSLSSPFPATLEEDGQRTQKVHSPHDKHANGKNDSVCPSTSSYHSEECEVGLQINNNNNNNNNVNNKELPSLSVRARSPPRERDFRSAARLGAAAARRRLRNVVRAFRFNSVTRSTPNIAQY</sequence>
<dbReference type="SMART" id="SM00324">
    <property type="entry name" value="RhoGAP"/>
    <property type="match status" value="1"/>
</dbReference>
<evidence type="ECO:0000313" key="4">
    <source>
        <dbReference type="Proteomes" id="UP000095283"/>
    </source>
</evidence>
<dbReference type="SUPFAM" id="SSF48350">
    <property type="entry name" value="GTPase activation domain, GAP"/>
    <property type="match status" value="1"/>
</dbReference>
<feature type="domain" description="Rho-GAP" evidence="3">
    <location>
        <begin position="426"/>
        <end position="630"/>
    </location>
</feature>
<evidence type="ECO:0000313" key="5">
    <source>
        <dbReference type="WBParaSite" id="Hba_09257"/>
    </source>
</evidence>
<evidence type="ECO:0000256" key="1">
    <source>
        <dbReference type="ARBA" id="ARBA00022468"/>
    </source>
</evidence>
<dbReference type="GO" id="GO:0007165">
    <property type="term" value="P:signal transduction"/>
    <property type="evidence" value="ECO:0007669"/>
    <property type="project" value="InterPro"/>
</dbReference>
<feature type="compositionally biased region" description="Low complexity" evidence="2">
    <location>
        <begin position="169"/>
        <end position="203"/>
    </location>
</feature>
<reference evidence="5" key="1">
    <citation type="submission" date="2016-11" db="UniProtKB">
        <authorList>
            <consortium name="WormBaseParasite"/>
        </authorList>
    </citation>
    <scope>IDENTIFICATION</scope>
</reference>
<proteinExistence type="predicted"/>
<name>A0A1I7WVV5_HETBA</name>
<dbReference type="Pfam" id="PF00620">
    <property type="entry name" value="RhoGAP"/>
    <property type="match status" value="1"/>
</dbReference>
<dbReference type="Gene3D" id="1.10.555.10">
    <property type="entry name" value="Rho GTPase activation protein"/>
    <property type="match status" value="1"/>
</dbReference>
<accession>A0A1I7WVV5</accession>
<keyword evidence="4" id="KW-1185">Reference proteome</keyword>
<feature type="region of interest" description="Disordered" evidence="2">
    <location>
        <begin position="139"/>
        <end position="203"/>
    </location>
</feature>
<dbReference type="InterPro" id="IPR008936">
    <property type="entry name" value="Rho_GTPase_activation_prot"/>
</dbReference>
<protein>
    <submittedName>
        <fullName evidence="5">Rho-GAP domain-containing protein</fullName>
    </submittedName>
</protein>
<dbReference type="PROSITE" id="PS50238">
    <property type="entry name" value="RHOGAP"/>
    <property type="match status" value="1"/>
</dbReference>
<dbReference type="GO" id="GO:0005096">
    <property type="term" value="F:GTPase activator activity"/>
    <property type="evidence" value="ECO:0007669"/>
    <property type="project" value="UniProtKB-KW"/>
</dbReference>
<dbReference type="PANTHER" id="PTHR12635:SF7">
    <property type="entry name" value="RHO GTPASE ACTIVATING PROTEIN 6-RELATED"/>
    <property type="match status" value="1"/>
</dbReference>
<evidence type="ECO:0000259" key="3">
    <source>
        <dbReference type="PROSITE" id="PS50238"/>
    </source>
</evidence>
<dbReference type="AlphaFoldDB" id="A0A1I7WVV5"/>
<dbReference type="PANTHER" id="PTHR12635">
    <property type="entry name" value="RHO-GTPASE-ACTIVATING PROTEIN 6 FAMILY MEMBER"/>
    <property type="match status" value="1"/>
</dbReference>
<keyword evidence="1" id="KW-0343">GTPase activation</keyword>
<evidence type="ECO:0000256" key="2">
    <source>
        <dbReference type="SAM" id="MobiDB-lite"/>
    </source>
</evidence>
<feature type="region of interest" description="Disordered" evidence="2">
    <location>
        <begin position="695"/>
        <end position="728"/>
    </location>
</feature>
<dbReference type="WBParaSite" id="Hba_09257">
    <property type="protein sequence ID" value="Hba_09257"/>
    <property type="gene ID" value="Hba_09257"/>
</dbReference>